<keyword evidence="1" id="KW-1133">Transmembrane helix</keyword>
<accession>A0A8J3PHA3</accession>
<keyword evidence="3" id="KW-1185">Reference proteome</keyword>
<organism evidence="2 3">
    <name type="scientific">Catellatospora methionotrophica</name>
    <dbReference type="NCBI Taxonomy" id="121620"/>
    <lineage>
        <taxon>Bacteria</taxon>
        <taxon>Bacillati</taxon>
        <taxon>Actinomycetota</taxon>
        <taxon>Actinomycetes</taxon>
        <taxon>Micromonosporales</taxon>
        <taxon>Micromonosporaceae</taxon>
        <taxon>Catellatospora</taxon>
    </lineage>
</organism>
<comment type="caution">
    <text evidence="2">The sequence shown here is derived from an EMBL/GenBank/DDBJ whole genome shotgun (WGS) entry which is preliminary data.</text>
</comment>
<reference evidence="2" key="1">
    <citation type="submission" date="2021-01" db="EMBL/GenBank/DDBJ databases">
        <title>Whole genome shotgun sequence of Catellatospora methionotrophica NBRC 14553.</title>
        <authorList>
            <person name="Komaki H."/>
            <person name="Tamura T."/>
        </authorList>
    </citation>
    <scope>NUCLEOTIDE SEQUENCE</scope>
    <source>
        <strain evidence="2">NBRC 14553</strain>
    </source>
</reference>
<keyword evidence="1" id="KW-0472">Membrane</keyword>
<evidence type="ECO:0000313" key="2">
    <source>
        <dbReference type="EMBL" id="GIG16203.1"/>
    </source>
</evidence>
<sequence>MTDQVPPDIVQPAESPSLKSSWNSVAALAVPAYSIAAATAAATAAVASRERTFMRLPFREIEPSSA</sequence>
<dbReference type="Proteomes" id="UP000660339">
    <property type="component" value="Unassembled WGS sequence"/>
</dbReference>
<keyword evidence="1" id="KW-0812">Transmembrane</keyword>
<gene>
    <name evidence="2" type="ORF">Cme02nite_45350</name>
</gene>
<evidence type="ECO:0000313" key="3">
    <source>
        <dbReference type="Proteomes" id="UP000660339"/>
    </source>
</evidence>
<evidence type="ECO:0000256" key="1">
    <source>
        <dbReference type="SAM" id="Phobius"/>
    </source>
</evidence>
<dbReference type="AlphaFoldDB" id="A0A8J3PHA3"/>
<protein>
    <submittedName>
        <fullName evidence="2">Uncharacterized protein</fullName>
    </submittedName>
</protein>
<feature type="transmembrane region" description="Helical" evidence="1">
    <location>
        <begin position="25"/>
        <end position="47"/>
    </location>
</feature>
<name>A0A8J3PHA3_9ACTN</name>
<proteinExistence type="predicted"/>
<dbReference type="EMBL" id="BONJ01000026">
    <property type="protein sequence ID" value="GIG16203.1"/>
    <property type="molecule type" value="Genomic_DNA"/>
</dbReference>